<reference evidence="9 10" key="1">
    <citation type="journal article" date="2017" name="Front. Microbiol.">
        <title>Double-Face Meets the Bacterial World: The Opportunistic Pathogen Stenotrophomonas maltophilia.</title>
        <authorList>
            <person name="Lira F."/>
            <person name="Berg G."/>
            <person name="Martinez J.L."/>
        </authorList>
    </citation>
    <scope>NUCLEOTIDE SEQUENCE [LARGE SCALE GENOMIC DNA]</scope>
    <source>
        <strain evidence="9 10">EA1</strain>
    </source>
</reference>
<dbReference type="Proteomes" id="UP000230167">
    <property type="component" value="Unassembled WGS sequence"/>
</dbReference>
<dbReference type="PANTHER" id="PTHR30572:SF18">
    <property type="entry name" value="ABC-TYPE MACROLIDE FAMILY EXPORT SYSTEM PERMEASE COMPONENT 2"/>
    <property type="match status" value="1"/>
</dbReference>
<evidence type="ECO:0000259" key="8">
    <source>
        <dbReference type="Pfam" id="PF12704"/>
    </source>
</evidence>
<evidence type="ECO:0000256" key="6">
    <source>
        <dbReference type="SAM" id="Phobius"/>
    </source>
</evidence>
<dbReference type="OrthoDB" id="8735006at2"/>
<evidence type="ECO:0000256" key="1">
    <source>
        <dbReference type="ARBA" id="ARBA00004651"/>
    </source>
</evidence>
<dbReference type="InterPro" id="IPR025857">
    <property type="entry name" value="MacB_PCD"/>
</dbReference>
<evidence type="ECO:0000256" key="2">
    <source>
        <dbReference type="ARBA" id="ARBA00022475"/>
    </source>
</evidence>
<dbReference type="Pfam" id="PF12704">
    <property type="entry name" value="MacB_PCD"/>
    <property type="match status" value="1"/>
</dbReference>
<dbReference type="PANTHER" id="PTHR30572">
    <property type="entry name" value="MEMBRANE COMPONENT OF TRANSPORTER-RELATED"/>
    <property type="match status" value="1"/>
</dbReference>
<name>A0A2J0U6M1_STEMA</name>
<feature type="transmembrane region" description="Helical" evidence="6">
    <location>
        <begin position="402"/>
        <end position="422"/>
    </location>
</feature>
<evidence type="ECO:0000259" key="7">
    <source>
        <dbReference type="Pfam" id="PF02687"/>
    </source>
</evidence>
<dbReference type="RefSeq" id="WP_100442007.1">
    <property type="nucleotide sequence ID" value="NZ_CBCPIZ010000005.1"/>
</dbReference>
<dbReference type="Pfam" id="PF02687">
    <property type="entry name" value="FtsX"/>
    <property type="match status" value="1"/>
</dbReference>
<feature type="transmembrane region" description="Helical" evidence="6">
    <location>
        <begin position="315"/>
        <end position="337"/>
    </location>
</feature>
<evidence type="ECO:0000256" key="5">
    <source>
        <dbReference type="ARBA" id="ARBA00023136"/>
    </source>
</evidence>
<gene>
    <name evidence="9" type="ORF">B9Y64_18735</name>
</gene>
<feature type="domain" description="MacB-like periplasmic core" evidence="8">
    <location>
        <begin position="20"/>
        <end position="224"/>
    </location>
</feature>
<dbReference type="InterPro" id="IPR003838">
    <property type="entry name" value="ABC3_permease_C"/>
</dbReference>
<comment type="subcellular location">
    <subcellularLocation>
        <location evidence="1">Cell membrane</location>
        <topology evidence="1">Multi-pass membrane protein</topology>
    </subcellularLocation>
</comment>
<feature type="transmembrane region" description="Helical" evidence="6">
    <location>
        <begin position="357"/>
        <end position="387"/>
    </location>
</feature>
<keyword evidence="9" id="KW-0067">ATP-binding</keyword>
<evidence type="ECO:0000256" key="3">
    <source>
        <dbReference type="ARBA" id="ARBA00022692"/>
    </source>
</evidence>
<protein>
    <submittedName>
        <fullName evidence="9">ABC transporter ATP-binding protein</fullName>
    </submittedName>
</protein>
<dbReference type="GO" id="GO:0005524">
    <property type="term" value="F:ATP binding"/>
    <property type="evidence" value="ECO:0007669"/>
    <property type="project" value="UniProtKB-KW"/>
</dbReference>
<dbReference type="GO" id="GO:0005886">
    <property type="term" value="C:plasma membrane"/>
    <property type="evidence" value="ECO:0007669"/>
    <property type="project" value="UniProtKB-SubCell"/>
</dbReference>
<sequence length="439" mass="47972">MIGYYLKLALHNAGRNRVITALMVLAVAVGIGASMTTLTVTHLLSGDPLPGRSHQIFYPQVDVDPGSKGREPHDVMDYRTAHDLWSSAQADRQTMVVVNPVKLGSDRAGSTPLMGSSISTTADFFAMFDVPFRYGRAWTADDDQRRGRVAVISSRLNERLFGGRDSVGQTLRVKDTHVQIIGVLDQWRPSPLFYKVRGGRFSGGETSSFYAAADDVFLPMSTSLDINEGDFQPFTCWAMPDKPGALLNSPCVAVGVWVELGSPEKVASYRHYLANYAAEQQRLGRFRHADNTRLRSLMEWLDFNQVVPSDVKVQAAMSFAFLLVCLANVVGLLLARFMRHGGEIGLRRALGASRRSVFMQCLLEAGVIGMAGGLGGLLLTLLGLWVIRSQPVAYADLIHLDFTMFMATFGLSLLASLVAGAIPAYRASSIQPVAQLKLL</sequence>
<feature type="transmembrane region" description="Helical" evidence="6">
    <location>
        <begin position="21"/>
        <end position="44"/>
    </location>
</feature>
<evidence type="ECO:0000256" key="4">
    <source>
        <dbReference type="ARBA" id="ARBA00022989"/>
    </source>
</evidence>
<keyword evidence="4 6" id="KW-1133">Transmembrane helix</keyword>
<evidence type="ECO:0000313" key="9">
    <source>
        <dbReference type="EMBL" id="PJL24604.1"/>
    </source>
</evidence>
<keyword evidence="9" id="KW-0547">Nucleotide-binding</keyword>
<evidence type="ECO:0000313" key="10">
    <source>
        <dbReference type="Proteomes" id="UP000230167"/>
    </source>
</evidence>
<accession>A0A2J0U6M1</accession>
<dbReference type="InterPro" id="IPR050250">
    <property type="entry name" value="Macrolide_Exporter_MacB"/>
</dbReference>
<keyword evidence="2" id="KW-1003">Cell membrane</keyword>
<proteinExistence type="predicted"/>
<feature type="domain" description="ABC3 transporter permease C-terminal" evidence="7">
    <location>
        <begin position="316"/>
        <end position="432"/>
    </location>
</feature>
<dbReference type="AlphaFoldDB" id="A0A2J0U6M1"/>
<dbReference type="GO" id="GO:0022857">
    <property type="term" value="F:transmembrane transporter activity"/>
    <property type="evidence" value="ECO:0007669"/>
    <property type="project" value="TreeGrafter"/>
</dbReference>
<comment type="caution">
    <text evidence="9">The sequence shown here is derived from an EMBL/GenBank/DDBJ whole genome shotgun (WGS) entry which is preliminary data.</text>
</comment>
<organism evidence="9 10">
    <name type="scientific">Stenotrophomonas maltophilia</name>
    <name type="common">Pseudomonas maltophilia</name>
    <name type="synonym">Xanthomonas maltophilia</name>
    <dbReference type="NCBI Taxonomy" id="40324"/>
    <lineage>
        <taxon>Bacteria</taxon>
        <taxon>Pseudomonadati</taxon>
        <taxon>Pseudomonadota</taxon>
        <taxon>Gammaproteobacteria</taxon>
        <taxon>Lysobacterales</taxon>
        <taxon>Lysobacteraceae</taxon>
        <taxon>Stenotrophomonas</taxon>
        <taxon>Stenotrophomonas maltophilia group</taxon>
    </lineage>
</organism>
<dbReference type="EMBL" id="NEQV01000007">
    <property type="protein sequence ID" value="PJL24604.1"/>
    <property type="molecule type" value="Genomic_DNA"/>
</dbReference>
<keyword evidence="5 6" id="KW-0472">Membrane</keyword>
<keyword evidence="3 6" id="KW-0812">Transmembrane</keyword>